<dbReference type="Pfam" id="PF13649">
    <property type="entry name" value="Methyltransf_25"/>
    <property type="match status" value="1"/>
</dbReference>
<sequence length="118" mass="12964">MGNDGDSLLAEQLAYYRARAAEYDRVYAEREDLRRLSALVDGLPSVGDVLELACGTGRWTRAIAARARSVTALDAAPEMPDIARAHTASSRVRFLRADVFAWQPPRRYDTVAPGVVAE</sequence>
<feature type="domain" description="Methyltransferase" evidence="1">
    <location>
        <begin position="49"/>
        <end position="111"/>
    </location>
</feature>
<evidence type="ECO:0000313" key="2">
    <source>
        <dbReference type="EMBL" id="AXE81348.1"/>
    </source>
</evidence>
<dbReference type="CDD" id="cd02440">
    <property type="entry name" value="AdoMet_MTases"/>
    <property type="match status" value="1"/>
</dbReference>
<dbReference type="InterPro" id="IPR029063">
    <property type="entry name" value="SAM-dependent_MTases_sf"/>
</dbReference>
<dbReference type="Gene3D" id="3.40.50.150">
    <property type="entry name" value="Vaccinia Virus protein VP39"/>
    <property type="match status" value="1"/>
</dbReference>
<protein>
    <recommendedName>
        <fullName evidence="1">Methyltransferase domain-containing protein</fullName>
    </recommendedName>
</protein>
<dbReference type="InterPro" id="IPR041698">
    <property type="entry name" value="Methyltransf_25"/>
</dbReference>
<evidence type="ECO:0000259" key="1">
    <source>
        <dbReference type="Pfam" id="PF13649"/>
    </source>
</evidence>
<organism evidence="2 3">
    <name type="scientific">Streptomyces atratus</name>
    <dbReference type="NCBI Taxonomy" id="1893"/>
    <lineage>
        <taxon>Bacteria</taxon>
        <taxon>Bacillati</taxon>
        <taxon>Actinomycetota</taxon>
        <taxon>Actinomycetes</taxon>
        <taxon>Kitasatosporales</taxon>
        <taxon>Streptomycetaceae</taxon>
        <taxon>Streptomyces</taxon>
    </lineage>
</organism>
<dbReference type="GO" id="GO:0008168">
    <property type="term" value="F:methyltransferase activity"/>
    <property type="evidence" value="ECO:0007669"/>
    <property type="project" value="UniProtKB-ARBA"/>
</dbReference>
<reference evidence="2 3" key="1">
    <citation type="journal article" date="2018" name="Front. Microbiol.">
        <title>Genome Sequencing of Streptomyces atratus SCSIOZH16 and Activation Production of Nocardamine via Metabolic Engineering.</title>
        <authorList>
            <person name="Li Y."/>
            <person name="Zhang C."/>
            <person name="Liu C."/>
            <person name="Ju J."/>
            <person name="Ma J."/>
        </authorList>
    </citation>
    <scope>NUCLEOTIDE SEQUENCE [LARGE SCALE GENOMIC DNA]</scope>
    <source>
        <strain evidence="2 3">SCSIO_ZH16</strain>
    </source>
</reference>
<dbReference type="KEGG" id="sata:C5746_35325"/>
<accession>A0A2Z5JM31</accession>
<evidence type="ECO:0000313" key="3">
    <source>
        <dbReference type="Proteomes" id="UP000252698"/>
    </source>
</evidence>
<dbReference type="Proteomes" id="UP000252698">
    <property type="component" value="Chromosome"/>
</dbReference>
<proteinExistence type="predicted"/>
<name>A0A2Z5JM31_STRAR</name>
<dbReference type="EMBL" id="CP027306">
    <property type="protein sequence ID" value="AXE81348.1"/>
    <property type="molecule type" value="Genomic_DNA"/>
</dbReference>
<dbReference type="GeneID" id="95523620"/>
<gene>
    <name evidence="2" type="ORF">C5746_35325</name>
</gene>
<dbReference type="SUPFAM" id="SSF53335">
    <property type="entry name" value="S-adenosyl-L-methionine-dependent methyltransferases"/>
    <property type="match status" value="1"/>
</dbReference>
<dbReference type="AlphaFoldDB" id="A0A2Z5JM31"/>
<dbReference type="RefSeq" id="WP_114247757.1">
    <property type="nucleotide sequence ID" value="NZ_CP027306.1"/>
</dbReference>